<dbReference type="GO" id="GO:0005524">
    <property type="term" value="F:ATP binding"/>
    <property type="evidence" value="ECO:0007669"/>
    <property type="project" value="InterPro"/>
</dbReference>
<protein>
    <recommendedName>
        <fullName evidence="2">Protein kinase domain-containing protein</fullName>
    </recommendedName>
</protein>
<feature type="region of interest" description="Disordered" evidence="1">
    <location>
        <begin position="47"/>
        <end position="94"/>
    </location>
</feature>
<evidence type="ECO:0000313" key="4">
    <source>
        <dbReference type="Proteomes" id="UP001054902"/>
    </source>
</evidence>
<evidence type="ECO:0000259" key="2">
    <source>
        <dbReference type="PROSITE" id="PS50011"/>
    </source>
</evidence>
<dbReference type="InterPro" id="IPR000719">
    <property type="entry name" value="Prot_kinase_dom"/>
</dbReference>
<dbReference type="PROSITE" id="PS50011">
    <property type="entry name" value="PROTEIN_KINASE_DOM"/>
    <property type="match status" value="1"/>
</dbReference>
<dbReference type="Gene3D" id="1.10.510.10">
    <property type="entry name" value="Transferase(Phosphotransferase) domain 1"/>
    <property type="match status" value="1"/>
</dbReference>
<sequence length="934" mass="104788">MSLLRSSRAPPPDLLVMDSFSFGSDDGQDDVEQRGVMPQEKSNSFRLQIKKDMPKPKGFSTDSRIRSLPAQNRMFQDGSGKTKRKLRMKTGDRDGMDNSLIKEAFFSNSWRANNVRKENLDGSEQMDLAPADSNNSRDDEEEKGGDVLDIMDDLANDLDNMRFPRLSTVPSVADGRKEISNEKQLKKIFSATAKAIASEQWYVLVQSIFENKGILTVQSEKHDNKNLIHLMASKNVVPKEVLKVVAKTVRGNTTCLSQTDVHGCIPLHYAASIGRDRNCVNQLLNLWPFGASQRNNDGDLPLHVATWAGLGNEENAKNILMAYPAALITGNDVGGTPLHLASCGQTASAEIVRALLVTHKENDYPINSVDISGNSALHIAVKTKAPVELLESFYDVYGSEPFYKVDADDKTLFYVALTSRGIDPKVVKFVATAAPLHAKSAIPKSGGTMPAIYAAQNGMADMIVKHLLLMDMPIVFGGKEQVELKPVVMRTHKHSWWYITTRYPKYATVVSEILARYACLHEIVALAQETDSEGFGCLFESAAQNVRTSFKNNLVFEGRYEVIAMFRAIVRDGIMKLCALDWGDRIAWEELDENEKPTKLEDDKYTTAQTKLGHDNEIEIVHTTYKKPQREVLLHCCLENASAYHDLQDEMTARKNFNFSPDMSQRLFNVHQYSAKSIGCKGNMLVLSFERPLLTLQDVFDTSRFRKRKNQGWARKSWNLLKRTAEVLQWFHQAGYVHGYVEPEVIAKFAGSNNWKLTDMRRTTKIGEYMSGDIRKGVPPESISNNVSLMPVSSTDRMKAISFDEDFKNTKKINYSVSLDEEGPQLEFVPVDCVAMPAWDIFSFGLLMGQLVLGQSMVLLPNFEQASDAHMKNLYNFNDGTLRKIHAAAVKHTGKKAADLLIKCLQPNPQDRPKSMKEILEDKYFDDIGAVYGQ</sequence>
<dbReference type="EMBL" id="BLLK01000069">
    <property type="protein sequence ID" value="GFH60660.1"/>
    <property type="molecule type" value="Genomic_DNA"/>
</dbReference>
<dbReference type="GO" id="GO:0004672">
    <property type="term" value="F:protein kinase activity"/>
    <property type="evidence" value="ECO:0007669"/>
    <property type="project" value="InterPro"/>
</dbReference>
<name>A0AAD3DC65_9STRA</name>
<feature type="region of interest" description="Disordered" evidence="1">
    <location>
        <begin position="117"/>
        <end position="144"/>
    </location>
</feature>
<dbReference type="Proteomes" id="UP001054902">
    <property type="component" value="Unassembled WGS sequence"/>
</dbReference>
<dbReference type="SUPFAM" id="SSF56112">
    <property type="entry name" value="Protein kinase-like (PK-like)"/>
    <property type="match status" value="1"/>
</dbReference>
<organism evidence="3 4">
    <name type="scientific">Chaetoceros tenuissimus</name>
    <dbReference type="NCBI Taxonomy" id="426638"/>
    <lineage>
        <taxon>Eukaryota</taxon>
        <taxon>Sar</taxon>
        <taxon>Stramenopiles</taxon>
        <taxon>Ochrophyta</taxon>
        <taxon>Bacillariophyta</taxon>
        <taxon>Coscinodiscophyceae</taxon>
        <taxon>Chaetocerotophycidae</taxon>
        <taxon>Chaetocerotales</taxon>
        <taxon>Chaetocerotaceae</taxon>
        <taxon>Chaetoceros</taxon>
    </lineage>
</organism>
<dbReference type="Gene3D" id="1.25.40.20">
    <property type="entry name" value="Ankyrin repeat-containing domain"/>
    <property type="match status" value="1"/>
</dbReference>
<evidence type="ECO:0000313" key="3">
    <source>
        <dbReference type="EMBL" id="GFH60660.1"/>
    </source>
</evidence>
<dbReference type="InterPro" id="IPR036770">
    <property type="entry name" value="Ankyrin_rpt-contain_sf"/>
</dbReference>
<proteinExistence type="predicted"/>
<evidence type="ECO:0000256" key="1">
    <source>
        <dbReference type="SAM" id="MobiDB-lite"/>
    </source>
</evidence>
<dbReference type="AlphaFoldDB" id="A0AAD3DC65"/>
<reference evidence="3 4" key="1">
    <citation type="journal article" date="2021" name="Sci. Rep.">
        <title>The genome of the diatom Chaetoceros tenuissimus carries an ancient integrated fragment of an extant virus.</title>
        <authorList>
            <person name="Hongo Y."/>
            <person name="Kimura K."/>
            <person name="Takaki Y."/>
            <person name="Yoshida Y."/>
            <person name="Baba S."/>
            <person name="Kobayashi G."/>
            <person name="Nagasaki K."/>
            <person name="Hano T."/>
            <person name="Tomaru Y."/>
        </authorList>
    </citation>
    <scope>NUCLEOTIDE SEQUENCE [LARGE SCALE GENOMIC DNA]</scope>
    <source>
        <strain evidence="3 4">NIES-3715</strain>
    </source>
</reference>
<comment type="caution">
    <text evidence="3">The sequence shown here is derived from an EMBL/GenBank/DDBJ whole genome shotgun (WGS) entry which is preliminary data.</text>
</comment>
<accession>A0AAD3DC65</accession>
<feature type="region of interest" description="Disordered" evidence="1">
    <location>
        <begin position="1"/>
        <end position="30"/>
    </location>
</feature>
<dbReference type="SUPFAM" id="SSF48403">
    <property type="entry name" value="Ankyrin repeat"/>
    <property type="match status" value="1"/>
</dbReference>
<keyword evidence="4" id="KW-1185">Reference proteome</keyword>
<dbReference type="PANTHER" id="PTHR24121">
    <property type="entry name" value="NO MECHANORECEPTOR POTENTIAL C, ISOFORM D-RELATED"/>
    <property type="match status" value="1"/>
</dbReference>
<feature type="domain" description="Protein kinase" evidence="2">
    <location>
        <begin position="524"/>
        <end position="925"/>
    </location>
</feature>
<dbReference type="PANTHER" id="PTHR24121:SF23">
    <property type="entry name" value="NO MECHANORECEPTOR POTENTIAL C, ISOFORM H"/>
    <property type="match status" value="1"/>
</dbReference>
<gene>
    <name evidence="3" type="ORF">CTEN210_17136</name>
</gene>
<dbReference type="InterPro" id="IPR011009">
    <property type="entry name" value="Kinase-like_dom_sf"/>
</dbReference>